<keyword evidence="1" id="KW-0808">Transferase</keyword>
<keyword evidence="1" id="KW-0418">Kinase</keyword>
<dbReference type="PANTHER" id="PTHR39179">
    <property type="entry name" value="SPORE COAT PROTEIN I"/>
    <property type="match status" value="1"/>
</dbReference>
<comment type="caution">
    <text evidence="1">The sequence shown here is derived from an EMBL/GenBank/DDBJ whole genome shotgun (WGS) entry which is preliminary data.</text>
</comment>
<dbReference type="InterPro" id="IPR014254">
    <property type="entry name" value="Spore_coat_YutH"/>
</dbReference>
<sequence length="346" mass="41078">MFERNLYDGYGIYCEGRFTVGEYEGFSAGGKSYILLPKEECMLQEDEMIAFSDYMRSIGDASVLEPLVSLQKRRSALIDGQEVYVCPLPDVEERQGTLTQVLTPEEKGAHLATIHYYGKQIPYQKRGYDFFGQWPKLWETRLEQLEGWYQQILYEGPQSYVDESFLFSYPYFMGLTENAIQYAVDATLDDPARDQEKPTICHRRFTDRTWIVITEAGEIVKRPTEFVYDHPCRDLAEWTRDQHWTEKQFSWEKLESFFSGYEQYETLSSYSWKLLYARLLFPLHYYEAIEAYYRSQIKEDKMKLGEEFFRLMENEHKNEQFLKGFSEQIMMTRGVGTYQVPPVDWL</sequence>
<evidence type="ECO:0000313" key="1">
    <source>
        <dbReference type="EMBL" id="MFC0469623.1"/>
    </source>
</evidence>
<proteinExistence type="predicted"/>
<dbReference type="InterPro" id="IPR047175">
    <property type="entry name" value="CotS-like"/>
</dbReference>
<organism evidence="1 2">
    <name type="scientific">Halalkalibacter kiskunsagensis</name>
    <dbReference type="NCBI Taxonomy" id="1548599"/>
    <lineage>
        <taxon>Bacteria</taxon>
        <taxon>Bacillati</taxon>
        <taxon>Bacillota</taxon>
        <taxon>Bacilli</taxon>
        <taxon>Bacillales</taxon>
        <taxon>Bacillaceae</taxon>
        <taxon>Halalkalibacter</taxon>
    </lineage>
</organism>
<reference evidence="1 2" key="1">
    <citation type="submission" date="2024-09" db="EMBL/GenBank/DDBJ databases">
        <authorList>
            <person name="Sun Q."/>
            <person name="Mori K."/>
        </authorList>
    </citation>
    <scope>NUCLEOTIDE SEQUENCE [LARGE SCALE GENOMIC DNA]</scope>
    <source>
        <strain evidence="1 2">NCAIM B.02610</strain>
    </source>
</reference>
<evidence type="ECO:0000313" key="2">
    <source>
        <dbReference type="Proteomes" id="UP001589838"/>
    </source>
</evidence>
<dbReference type="InterPro" id="IPR011009">
    <property type="entry name" value="Kinase-like_dom_sf"/>
</dbReference>
<dbReference type="PANTHER" id="PTHR39179:SF2">
    <property type="entry name" value="ENDOSPORE COAT-ASSOCIATED PROTEIN YUTH"/>
    <property type="match status" value="1"/>
</dbReference>
<name>A0ABV6K8I8_9BACI</name>
<dbReference type="NCBIfam" id="TIGR02905">
    <property type="entry name" value="spore_yutH"/>
    <property type="match status" value="1"/>
</dbReference>
<dbReference type="RefSeq" id="WP_335964094.1">
    <property type="nucleotide sequence ID" value="NZ_JAXBLX010000080.1"/>
</dbReference>
<gene>
    <name evidence="1" type="primary">yutH</name>
    <name evidence="1" type="ORF">ACFFHM_03535</name>
</gene>
<dbReference type="SUPFAM" id="SSF56112">
    <property type="entry name" value="Protein kinase-like (PK-like)"/>
    <property type="match status" value="1"/>
</dbReference>
<dbReference type="EMBL" id="JBHLUX010000008">
    <property type="protein sequence ID" value="MFC0469623.1"/>
    <property type="molecule type" value="Genomic_DNA"/>
</dbReference>
<dbReference type="GO" id="GO:0016301">
    <property type="term" value="F:kinase activity"/>
    <property type="evidence" value="ECO:0007669"/>
    <property type="project" value="UniProtKB-KW"/>
</dbReference>
<dbReference type="Proteomes" id="UP001589838">
    <property type="component" value="Unassembled WGS sequence"/>
</dbReference>
<keyword evidence="2" id="KW-1185">Reference proteome</keyword>
<dbReference type="Gene3D" id="3.90.1200.10">
    <property type="match status" value="1"/>
</dbReference>
<protein>
    <submittedName>
        <fullName evidence="1">Spore coat putative kinase YutH</fullName>
    </submittedName>
</protein>
<accession>A0ABV6K8I8</accession>